<accession>A0A151TC32</accession>
<evidence type="ECO:0000313" key="3">
    <source>
        <dbReference type="Proteomes" id="UP000075243"/>
    </source>
</evidence>
<sequence length="53" mass="5988">MYVDDLIIAGNDFATIVNFKTYLNTCFHMKDLGVLKYFIGIESAHGPDDLFIS</sequence>
<name>A0A151TC32_CAJCA</name>
<dbReference type="InterPro" id="IPR013103">
    <property type="entry name" value="RVT_2"/>
</dbReference>
<organism evidence="2 3">
    <name type="scientific">Cajanus cajan</name>
    <name type="common">Pigeon pea</name>
    <name type="synonym">Cajanus indicus</name>
    <dbReference type="NCBI Taxonomy" id="3821"/>
    <lineage>
        <taxon>Eukaryota</taxon>
        <taxon>Viridiplantae</taxon>
        <taxon>Streptophyta</taxon>
        <taxon>Embryophyta</taxon>
        <taxon>Tracheophyta</taxon>
        <taxon>Spermatophyta</taxon>
        <taxon>Magnoliopsida</taxon>
        <taxon>eudicotyledons</taxon>
        <taxon>Gunneridae</taxon>
        <taxon>Pentapetalae</taxon>
        <taxon>rosids</taxon>
        <taxon>fabids</taxon>
        <taxon>Fabales</taxon>
        <taxon>Fabaceae</taxon>
        <taxon>Papilionoideae</taxon>
        <taxon>50 kb inversion clade</taxon>
        <taxon>NPAAA clade</taxon>
        <taxon>indigoferoid/millettioid clade</taxon>
        <taxon>Phaseoleae</taxon>
        <taxon>Cajanus</taxon>
    </lineage>
</organism>
<dbReference type="OMA" id="TNFERKD"/>
<evidence type="ECO:0000259" key="1">
    <source>
        <dbReference type="Pfam" id="PF07727"/>
    </source>
</evidence>
<feature type="domain" description="Reverse transcriptase Ty1/copia-type" evidence="1">
    <location>
        <begin position="1"/>
        <end position="44"/>
    </location>
</feature>
<keyword evidence="3" id="KW-1185">Reference proteome</keyword>
<gene>
    <name evidence="2" type="ORF">KK1_019186</name>
</gene>
<reference evidence="2 3" key="1">
    <citation type="journal article" date="2012" name="Nat. Biotechnol.">
        <title>Draft genome sequence of pigeonpea (Cajanus cajan), an orphan legume crop of resource-poor farmers.</title>
        <authorList>
            <person name="Varshney R.K."/>
            <person name="Chen W."/>
            <person name="Li Y."/>
            <person name="Bharti A.K."/>
            <person name="Saxena R.K."/>
            <person name="Schlueter J.A."/>
            <person name="Donoghue M.T."/>
            <person name="Azam S."/>
            <person name="Fan G."/>
            <person name="Whaley A.M."/>
            <person name="Farmer A.D."/>
            <person name="Sheridan J."/>
            <person name="Iwata A."/>
            <person name="Tuteja R."/>
            <person name="Penmetsa R.V."/>
            <person name="Wu W."/>
            <person name="Upadhyaya H.D."/>
            <person name="Yang S.P."/>
            <person name="Shah T."/>
            <person name="Saxena K.B."/>
            <person name="Michael T."/>
            <person name="McCombie W.R."/>
            <person name="Yang B."/>
            <person name="Zhang G."/>
            <person name="Yang H."/>
            <person name="Wang J."/>
            <person name="Spillane C."/>
            <person name="Cook D.R."/>
            <person name="May G.D."/>
            <person name="Xu X."/>
            <person name="Jackson S.A."/>
        </authorList>
    </citation>
    <scope>NUCLEOTIDE SEQUENCE [LARGE SCALE GENOMIC DNA]</scope>
    <source>
        <strain evidence="3">cv. Asha</strain>
    </source>
</reference>
<dbReference type="Gramene" id="C.cajan_18642.t">
    <property type="protein sequence ID" value="C.cajan_18642.t.cds1"/>
    <property type="gene ID" value="C.cajan_18642"/>
</dbReference>
<dbReference type="Pfam" id="PF07727">
    <property type="entry name" value="RVT_2"/>
    <property type="match status" value="1"/>
</dbReference>
<evidence type="ECO:0000313" key="2">
    <source>
        <dbReference type="EMBL" id="KYP64585.1"/>
    </source>
</evidence>
<dbReference type="AlphaFoldDB" id="A0A151TC32"/>
<protein>
    <recommendedName>
        <fullName evidence="1">Reverse transcriptase Ty1/copia-type domain-containing protein</fullName>
    </recommendedName>
</protein>
<dbReference type="EMBL" id="CM003609">
    <property type="protein sequence ID" value="KYP64585.1"/>
    <property type="molecule type" value="Genomic_DNA"/>
</dbReference>
<proteinExistence type="predicted"/>
<dbReference type="Proteomes" id="UP000075243">
    <property type="component" value="Chromosome 7"/>
</dbReference>